<dbReference type="PANTHER" id="PTHR23292:SF14">
    <property type="entry name" value="FI16615P1-RELATED"/>
    <property type="match status" value="1"/>
</dbReference>
<dbReference type="InterPro" id="IPR037519">
    <property type="entry name" value="LITAF_fam"/>
</dbReference>
<reference evidence="10" key="1">
    <citation type="journal article" date="2023" name="Insect Mol. Biol.">
        <title>Genome sequencing provides insights into the evolution of gene families encoding plant cell wall-degrading enzymes in longhorned beetles.</title>
        <authorList>
            <person name="Shin N.R."/>
            <person name="Okamura Y."/>
            <person name="Kirsch R."/>
            <person name="Pauchet Y."/>
        </authorList>
    </citation>
    <scope>NUCLEOTIDE SEQUENCE</scope>
    <source>
        <strain evidence="10">MMC_N1</strain>
    </source>
</reference>
<accession>A0ABQ9J1B8</accession>
<dbReference type="PANTHER" id="PTHR23292">
    <property type="entry name" value="LIPOPOLYSACCHARIDE-INDUCED TUMOR NECROSIS FACTOR-ALPHA FACTOR"/>
    <property type="match status" value="1"/>
</dbReference>
<keyword evidence="7" id="KW-0472">Membrane</keyword>
<comment type="subcellular location">
    <subcellularLocation>
        <location evidence="2">Endosome membrane</location>
        <topology evidence="2">Peripheral membrane protein</topology>
    </subcellularLocation>
    <subcellularLocation>
        <location evidence="1">Late endosome membrane</location>
    </subcellularLocation>
    <subcellularLocation>
        <location evidence="3">Lysosome membrane</location>
        <topology evidence="3">Peripheral membrane protein</topology>
        <orientation evidence="3">Cytoplasmic side</orientation>
    </subcellularLocation>
</comment>
<keyword evidence="11" id="KW-1185">Reference proteome</keyword>
<proteinExistence type="inferred from homology"/>
<dbReference type="InterPro" id="IPR006629">
    <property type="entry name" value="LITAF"/>
</dbReference>
<evidence type="ECO:0000313" key="10">
    <source>
        <dbReference type="EMBL" id="KAJ8970701.1"/>
    </source>
</evidence>
<organism evidence="10 11">
    <name type="scientific">Molorchus minor</name>
    <dbReference type="NCBI Taxonomy" id="1323400"/>
    <lineage>
        <taxon>Eukaryota</taxon>
        <taxon>Metazoa</taxon>
        <taxon>Ecdysozoa</taxon>
        <taxon>Arthropoda</taxon>
        <taxon>Hexapoda</taxon>
        <taxon>Insecta</taxon>
        <taxon>Pterygota</taxon>
        <taxon>Neoptera</taxon>
        <taxon>Endopterygota</taxon>
        <taxon>Coleoptera</taxon>
        <taxon>Polyphaga</taxon>
        <taxon>Cucujiformia</taxon>
        <taxon>Chrysomeloidea</taxon>
        <taxon>Cerambycidae</taxon>
        <taxon>Lamiinae</taxon>
        <taxon>Monochamini</taxon>
        <taxon>Molorchus</taxon>
    </lineage>
</organism>
<evidence type="ECO:0000313" key="11">
    <source>
        <dbReference type="Proteomes" id="UP001162164"/>
    </source>
</evidence>
<dbReference type="EMBL" id="JAPWTJ010001589">
    <property type="protein sequence ID" value="KAJ8970701.1"/>
    <property type="molecule type" value="Genomic_DNA"/>
</dbReference>
<keyword evidence="5" id="KW-0479">Metal-binding</keyword>
<dbReference type="PROSITE" id="PS51837">
    <property type="entry name" value="LITAF"/>
    <property type="match status" value="1"/>
</dbReference>
<feature type="region of interest" description="Disordered" evidence="8">
    <location>
        <begin position="1"/>
        <end position="36"/>
    </location>
</feature>
<evidence type="ECO:0000256" key="8">
    <source>
        <dbReference type="SAM" id="MobiDB-lite"/>
    </source>
</evidence>
<evidence type="ECO:0000256" key="1">
    <source>
        <dbReference type="ARBA" id="ARBA00004414"/>
    </source>
</evidence>
<evidence type="ECO:0000259" key="9">
    <source>
        <dbReference type="PROSITE" id="PS51837"/>
    </source>
</evidence>
<dbReference type="SMART" id="SM00714">
    <property type="entry name" value="LITAF"/>
    <property type="match status" value="1"/>
</dbReference>
<sequence>MEKQQPPPYSPPQPGFYPPGPPPSGPHVPPPAADHTTHTVIVTHAAPLILGPNPSATVCPSCHAQITTTVETEATTKTHLFALLLCLFGCYPCCCIPYCVDSCQSQNHYCPNCRAYLGKYDN</sequence>
<evidence type="ECO:0000256" key="3">
    <source>
        <dbReference type="ARBA" id="ARBA00004630"/>
    </source>
</evidence>
<evidence type="ECO:0000256" key="2">
    <source>
        <dbReference type="ARBA" id="ARBA00004481"/>
    </source>
</evidence>
<evidence type="ECO:0000256" key="5">
    <source>
        <dbReference type="ARBA" id="ARBA00022723"/>
    </source>
</evidence>
<evidence type="ECO:0000256" key="6">
    <source>
        <dbReference type="ARBA" id="ARBA00022833"/>
    </source>
</evidence>
<name>A0ABQ9J1B8_9CUCU</name>
<evidence type="ECO:0000256" key="7">
    <source>
        <dbReference type="ARBA" id="ARBA00023136"/>
    </source>
</evidence>
<feature type="domain" description="LITAF" evidence="9">
    <location>
        <begin position="37"/>
        <end position="122"/>
    </location>
</feature>
<feature type="compositionally biased region" description="Pro residues" evidence="8">
    <location>
        <begin position="1"/>
        <end position="32"/>
    </location>
</feature>
<comment type="caution">
    <text evidence="10">The sequence shown here is derived from an EMBL/GenBank/DDBJ whole genome shotgun (WGS) entry which is preliminary data.</text>
</comment>
<dbReference type="Proteomes" id="UP001162164">
    <property type="component" value="Unassembled WGS sequence"/>
</dbReference>
<protein>
    <recommendedName>
        <fullName evidence="9">LITAF domain-containing protein</fullName>
    </recommendedName>
</protein>
<evidence type="ECO:0000256" key="4">
    <source>
        <dbReference type="ARBA" id="ARBA00005975"/>
    </source>
</evidence>
<gene>
    <name evidence="10" type="ORF">NQ317_000599</name>
</gene>
<dbReference type="Pfam" id="PF10601">
    <property type="entry name" value="zf-LITAF-like"/>
    <property type="match status" value="1"/>
</dbReference>
<comment type="similarity">
    <text evidence="4">Belongs to the CDIP1/LITAF family.</text>
</comment>
<keyword evidence="6" id="KW-0862">Zinc</keyword>